<feature type="transmembrane region" description="Helical" evidence="1">
    <location>
        <begin position="85"/>
        <end position="110"/>
    </location>
</feature>
<protein>
    <recommendedName>
        <fullName evidence="4">Copper resistance protein D domain-containing protein</fullName>
    </recommendedName>
</protein>
<keyword evidence="1" id="KW-1133">Transmembrane helix</keyword>
<keyword evidence="1" id="KW-0472">Membrane</keyword>
<dbReference type="RefSeq" id="WP_088518696.1">
    <property type="nucleotide sequence ID" value="NZ_FYDG01000001.1"/>
</dbReference>
<dbReference type="AlphaFoldDB" id="A0A212PYL0"/>
<keyword evidence="3" id="KW-1185">Reference proteome</keyword>
<evidence type="ECO:0000313" key="2">
    <source>
        <dbReference type="EMBL" id="SNB52156.1"/>
    </source>
</evidence>
<sequence length="156" mass="17511">MFDDLLFARALHVLAVVHWIGGVGFVTLVILPLALSRPAGEGLDLFNLVERRFAAQVRWSIPLAGAAGLWMTYRMDVWDRFVDPHFWWMPAMALLWIVFMAMVFVVEPLFEHKLEVLARKNPAGALKRLALMHLILLGLLAATILGAVAGAHGYYF</sequence>
<name>A0A212PYL0_RHOAC</name>
<feature type="transmembrane region" description="Helical" evidence="1">
    <location>
        <begin position="131"/>
        <end position="155"/>
    </location>
</feature>
<dbReference type="OrthoDB" id="7356530at2"/>
<feature type="transmembrane region" description="Helical" evidence="1">
    <location>
        <begin position="12"/>
        <end position="35"/>
    </location>
</feature>
<dbReference type="EMBL" id="FYDG01000001">
    <property type="protein sequence ID" value="SNB52156.1"/>
    <property type="molecule type" value="Genomic_DNA"/>
</dbReference>
<dbReference type="Proteomes" id="UP000198418">
    <property type="component" value="Unassembled WGS sequence"/>
</dbReference>
<accession>A0A212PYL0</accession>
<gene>
    <name evidence="2" type="ORF">SAMN06265338_101196</name>
</gene>
<organism evidence="2 3">
    <name type="scientific">Rhodoblastus acidophilus</name>
    <name type="common">Rhodopseudomonas acidophila</name>
    <dbReference type="NCBI Taxonomy" id="1074"/>
    <lineage>
        <taxon>Bacteria</taxon>
        <taxon>Pseudomonadati</taxon>
        <taxon>Pseudomonadota</taxon>
        <taxon>Alphaproteobacteria</taxon>
        <taxon>Hyphomicrobiales</taxon>
        <taxon>Rhodoblastaceae</taxon>
        <taxon>Rhodoblastus</taxon>
    </lineage>
</organism>
<proteinExistence type="predicted"/>
<evidence type="ECO:0000313" key="3">
    <source>
        <dbReference type="Proteomes" id="UP000198418"/>
    </source>
</evidence>
<evidence type="ECO:0000256" key="1">
    <source>
        <dbReference type="SAM" id="Phobius"/>
    </source>
</evidence>
<keyword evidence="1" id="KW-0812">Transmembrane</keyword>
<reference evidence="3" key="1">
    <citation type="submission" date="2017-06" db="EMBL/GenBank/DDBJ databases">
        <authorList>
            <person name="Varghese N."/>
            <person name="Submissions S."/>
        </authorList>
    </citation>
    <scope>NUCLEOTIDE SEQUENCE [LARGE SCALE GENOMIC DNA]</scope>
    <source>
        <strain evidence="3">DSM 137</strain>
    </source>
</reference>
<evidence type="ECO:0008006" key="4">
    <source>
        <dbReference type="Google" id="ProtNLM"/>
    </source>
</evidence>